<evidence type="ECO:0000256" key="7">
    <source>
        <dbReference type="ARBA" id="ARBA00022737"/>
    </source>
</evidence>
<organism evidence="12 13">
    <name type="scientific">Vitrella brassicaformis (strain CCMP3155)</name>
    <dbReference type="NCBI Taxonomy" id="1169540"/>
    <lineage>
        <taxon>Eukaryota</taxon>
        <taxon>Sar</taxon>
        <taxon>Alveolata</taxon>
        <taxon>Colpodellida</taxon>
        <taxon>Vitrellaceae</taxon>
        <taxon>Vitrella</taxon>
    </lineage>
</organism>
<evidence type="ECO:0000313" key="12">
    <source>
        <dbReference type="EMBL" id="CEL97727.1"/>
    </source>
</evidence>
<dbReference type="InterPro" id="IPR001330">
    <property type="entry name" value="Prenyltrans"/>
</dbReference>
<dbReference type="FunCoup" id="A0A0G4EL98">
    <property type="interactions" value="124"/>
</dbReference>
<keyword evidence="6 9" id="KW-0479">Metal-binding</keyword>
<feature type="region of interest" description="Disordered" evidence="10">
    <location>
        <begin position="360"/>
        <end position="379"/>
    </location>
</feature>
<evidence type="ECO:0000256" key="1">
    <source>
        <dbReference type="ARBA" id="ARBA00010497"/>
    </source>
</evidence>
<feature type="region of interest" description="Disordered" evidence="10">
    <location>
        <begin position="1"/>
        <end position="28"/>
    </location>
</feature>
<evidence type="ECO:0000256" key="4">
    <source>
        <dbReference type="ARBA" id="ARBA00022602"/>
    </source>
</evidence>
<sequence>MSSHRGSSSGRGAGGGAAPPVDDGISTRTSDEQKAIEDICVALFRNFINTDNQVGGTTFIRLHRDRLLPCLMEGLTRLPACMSGLDASRGWFVFWITHSLELLNYQLDDATKRNVVSFLARCQHPDGGFGGGPGQLAHLAPTYACVAALMVIGGEEAYRCVDRGRLYSFLMRVKNVQRGGFDLHEGGESDMRGVYCAIATASMLHLLTDELVDGIPQHIAACQRWDGGIASEPGSESHGGYTYCGLAALTILGQAQHLNLHRLLDWACHRQMSVEGGFQGRTNKLVDSCYSFWLGGILPVVHEALRQCGEYVPPSHYWISPMALQFYVFLCCQDPRGLLRDKPGKPPDFYHTAYALSGTSLSQHGPSGRQEVTGHPDNRLAPTDRFYNVRFDKVRMARDFFAAQPPFTTAEGHKGREGAGVTAYHEMLTLAESSSVGGGGVEDGRVEEIIDSRGTS</sequence>
<dbReference type="PANTHER" id="PTHR11774">
    <property type="entry name" value="GERANYLGERANYL TRANSFERASE TYPE BETA SUBUNIT"/>
    <property type="match status" value="1"/>
</dbReference>
<evidence type="ECO:0000259" key="11">
    <source>
        <dbReference type="Pfam" id="PF00432"/>
    </source>
</evidence>
<dbReference type="InParanoid" id="A0A0G4EL98"/>
<accession>A0A0G4EL98</accession>
<reference evidence="12 13" key="1">
    <citation type="submission" date="2014-11" db="EMBL/GenBank/DDBJ databases">
        <authorList>
            <person name="Zhu J."/>
            <person name="Qi W."/>
            <person name="Song R."/>
        </authorList>
    </citation>
    <scope>NUCLEOTIDE SEQUENCE [LARGE SCALE GENOMIC DNA]</scope>
</reference>
<evidence type="ECO:0000256" key="2">
    <source>
        <dbReference type="ARBA" id="ARBA00012702"/>
    </source>
</evidence>
<dbReference type="InterPro" id="IPR045089">
    <property type="entry name" value="PGGT1B-like"/>
</dbReference>
<proteinExistence type="inferred from homology"/>
<name>A0A0G4EL98_VITBC</name>
<dbReference type="GO" id="GO:0097354">
    <property type="term" value="P:prenylation"/>
    <property type="evidence" value="ECO:0007669"/>
    <property type="project" value="UniProtKB-UniRule"/>
</dbReference>
<evidence type="ECO:0000256" key="3">
    <source>
        <dbReference type="ARBA" id="ARBA00015798"/>
    </source>
</evidence>
<dbReference type="OrthoDB" id="10261146at2759"/>
<evidence type="ECO:0000256" key="9">
    <source>
        <dbReference type="RuleBase" id="RU365056"/>
    </source>
</evidence>
<dbReference type="EC" id="2.5.1.58" evidence="2 9"/>
<dbReference type="SUPFAM" id="SSF48239">
    <property type="entry name" value="Terpenoid cyclases/Protein prenyltransferases"/>
    <property type="match status" value="1"/>
</dbReference>
<dbReference type="Pfam" id="PF00432">
    <property type="entry name" value="Prenyltrans"/>
    <property type="match status" value="1"/>
</dbReference>
<evidence type="ECO:0000313" key="13">
    <source>
        <dbReference type="Proteomes" id="UP000041254"/>
    </source>
</evidence>
<dbReference type="OMA" id="WCIYWIL"/>
<keyword evidence="4 9" id="KW-0637">Prenyltransferase</keyword>
<dbReference type="PhylomeDB" id="A0A0G4EL98"/>
<dbReference type="AlphaFoldDB" id="A0A0G4EL98"/>
<comment type="function">
    <text evidence="9">Catalyzes the transfer of a farnesyl moiety from farnesyl diphosphate to a cysteine at the fourth position from the C-terminus of several proteins. The beta subunit is responsible for peptide-binding.</text>
</comment>
<dbReference type="GO" id="GO:0005965">
    <property type="term" value="C:protein farnesyltransferase complex"/>
    <property type="evidence" value="ECO:0007669"/>
    <property type="project" value="UniProtKB-UniRule"/>
</dbReference>
<gene>
    <name evidence="12" type="ORF">Vbra_12312</name>
</gene>
<dbReference type="GO" id="GO:0004660">
    <property type="term" value="F:protein farnesyltransferase activity"/>
    <property type="evidence" value="ECO:0007669"/>
    <property type="project" value="UniProtKB-UniRule"/>
</dbReference>
<dbReference type="STRING" id="1169540.A0A0G4EL98"/>
<dbReference type="CDD" id="cd02893">
    <property type="entry name" value="FTase"/>
    <property type="match status" value="1"/>
</dbReference>
<dbReference type="InterPro" id="IPR026872">
    <property type="entry name" value="FTB"/>
</dbReference>
<comment type="similarity">
    <text evidence="1 9">Belongs to the protein prenyltransferase subunit beta family.</text>
</comment>
<dbReference type="EMBL" id="CDMY01000255">
    <property type="protein sequence ID" value="CEL97727.1"/>
    <property type="molecule type" value="Genomic_DNA"/>
</dbReference>
<evidence type="ECO:0000256" key="5">
    <source>
        <dbReference type="ARBA" id="ARBA00022679"/>
    </source>
</evidence>
<keyword evidence="13" id="KW-1185">Reference proteome</keyword>
<evidence type="ECO:0000256" key="10">
    <source>
        <dbReference type="SAM" id="MobiDB-lite"/>
    </source>
</evidence>
<dbReference type="Proteomes" id="UP000041254">
    <property type="component" value="Unassembled WGS sequence"/>
</dbReference>
<evidence type="ECO:0000256" key="6">
    <source>
        <dbReference type="ARBA" id="ARBA00022723"/>
    </source>
</evidence>
<dbReference type="PANTHER" id="PTHR11774:SF6">
    <property type="entry name" value="PROTEIN FARNESYLTRANSFERASE SUBUNIT BETA"/>
    <property type="match status" value="1"/>
</dbReference>
<dbReference type="InterPro" id="IPR008930">
    <property type="entry name" value="Terpenoid_cyclase/PrenylTrfase"/>
</dbReference>
<dbReference type="Gene3D" id="1.50.10.20">
    <property type="match status" value="1"/>
</dbReference>
<protein>
    <recommendedName>
        <fullName evidence="3 9">Protein farnesyltransferase subunit beta</fullName>
        <shortName evidence="9">FTase-beta</shortName>
        <ecNumber evidence="2 9">2.5.1.58</ecNumber>
    </recommendedName>
</protein>
<dbReference type="GO" id="GO:0008270">
    <property type="term" value="F:zinc ion binding"/>
    <property type="evidence" value="ECO:0007669"/>
    <property type="project" value="UniProtKB-UniRule"/>
</dbReference>
<comment type="cofactor">
    <cofactor evidence="9">
        <name>Zn(2+)</name>
        <dbReference type="ChEBI" id="CHEBI:29105"/>
    </cofactor>
    <text evidence="9">Binds 1 zinc ion per subunit.</text>
</comment>
<evidence type="ECO:0000256" key="8">
    <source>
        <dbReference type="ARBA" id="ARBA00022833"/>
    </source>
</evidence>
<keyword evidence="8 9" id="KW-0862">Zinc</keyword>
<comment type="catalytic activity">
    <reaction evidence="9">
        <text>L-cysteinyl-[protein] + (2E,6E)-farnesyl diphosphate = S-(2E,6E)-farnesyl-L-cysteinyl-[protein] + diphosphate</text>
        <dbReference type="Rhea" id="RHEA:13345"/>
        <dbReference type="Rhea" id="RHEA-COMP:10131"/>
        <dbReference type="Rhea" id="RHEA-COMP:11535"/>
        <dbReference type="ChEBI" id="CHEBI:29950"/>
        <dbReference type="ChEBI" id="CHEBI:33019"/>
        <dbReference type="ChEBI" id="CHEBI:86019"/>
        <dbReference type="ChEBI" id="CHEBI:175763"/>
    </reaction>
</comment>
<feature type="domain" description="Prenyltransferase alpha-alpha toroid" evidence="11">
    <location>
        <begin position="62"/>
        <end position="389"/>
    </location>
</feature>
<dbReference type="VEuPathDB" id="CryptoDB:Vbra_12312"/>
<comment type="subunit">
    <text evidence="9">Heterodimer of an alpha and a beta subunit.</text>
</comment>
<keyword evidence="7" id="KW-0677">Repeat</keyword>
<keyword evidence="5 9" id="KW-0808">Transferase</keyword>